<organism evidence="3">
    <name type="scientific">Caenorhabditis brenneri</name>
    <name type="common">Nematode worm</name>
    <dbReference type="NCBI Taxonomy" id="135651"/>
    <lineage>
        <taxon>Eukaryota</taxon>
        <taxon>Metazoa</taxon>
        <taxon>Ecdysozoa</taxon>
        <taxon>Nematoda</taxon>
        <taxon>Chromadorea</taxon>
        <taxon>Rhabditida</taxon>
        <taxon>Rhabditina</taxon>
        <taxon>Rhabditomorpha</taxon>
        <taxon>Rhabditoidea</taxon>
        <taxon>Rhabditidae</taxon>
        <taxon>Peloderinae</taxon>
        <taxon>Caenorhabditis</taxon>
    </lineage>
</organism>
<dbReference type="InterPro" id="IPR003366">
    <property type="entry name" value="CUB-like_dom"/>
</dbReference>
<protein>
    <recommendedName>
        <fullName evidence="1">CUB-like domain-containing protein</fullName>
    </recommendedName>
</protein>
<dbReference type="PANTHER" id="PTHR21447:SF9">
    <property type="entry name" value="CUB-LIKE DOMAIN-CONTAINING PROTEIN"/>
    <property type="match status" value="1"/>
</dbReference>
<dbReference type="EMBL" id="GL379787">
    <property type="protein sequence ID" value="EGT31109.1"/>
    <property type="molecule type" value="Genomic_DNA"/>
</dbReference>
<evidence type="ECO:0000313" key="2">
    <source>
        <dbReference type="EMBL" id="EGT31109.1"/>
    </source>
</evidence>
<evidence type="ECO:0000313" key="3">
    <source>
        <dbReference type="Proteomes" id="UP000008068"/>
    </source>
</evidence>
<evidence type="ECO:0000259" key="1">
    <source>
        <dbReference type="Pfam" id="PF02408"/>
    </source>
</evidence>
<accession>G0M9K8</accession>
<dbReference type="FunCoup" id="G0M9K8">
    <property type="interactions" value="2013"/>
</dbReference>
<sequence>MVYAHVRLENGLKGGNDRITVHDQQGVRTQISSRSTVQDFYVFPNTTTTFQVVTNSVNMHSAFRIVIFYQNILNPSVTILGSTDLKYFVLNDLHVNSHQTPQTMTSSEGVVLTVARSGWHTDVFDNFFVVEGDFQSPKNVYRMNKFVDNSYFSKTNLTVVGLDNRFSESSVIFTPFSLYKQFDEFTGITTFPEANQLKIDSTSGQKQKKAVTVISMSDYVMFLNVQMSSDPNCSLKAVEAPPTSSSQVLLDFSTVTDYPRNITRKSFSIVAENCAATFRMVSPNSIN</sequence>
<dbReference type="OMA" id="YPRNITH"/>
<dbReference type="InParanoid" id="G0M9K8"/>
<dbReference type="GO" id="GO:0045121">
    <property type="term" value="C:membrane raft"/>
    <property type="evidence" value="ECO:0007669"/>
    <property type="project" value="TreeGrafter"/>
</dbReference>
<dbReference type="Pfam" id="PF02408">
    <property type="entry name" value="CUB_2"/>
    <property type="match status" value="1"/>
</dbReference>
<feature type="domain" description="CUB-like" evidence="1">
    <location>
        <begin position="1"/>
        <end position="72"/>
    </location>
</feature>
<dbReference type="eggNOG" id="ENOG502TG7H">
    <property type="taxonomic scope" value="Eukaryota"/>
</dbReference>
<dbReference type="Proteomes" id="UP000008068">
    <property type="component" value="Unassembled WGS sequence"/>
</dbReference>
<name>G0M9K8_CAEBE</name>
<reference evidence="3" key="1">
    <citation type="submission" date="2011-07" db="EMBL/GenBank/DDBJ databases">
        <authorList>
            <consortium name="Caenorhabditis brenneri Sequencing and Analysis Consortium"/>
            <person name="Wilson R.K."/>
        </authorList>
    </citation>
    <scope>NUCLEOTIDE SEQUENCE [LARGE SCALE GENOMIC DNA]</scope>
    <source>
        <strain evidence="3">PB2801</strain>
    </source>
</reference>
<proteinExistence type="predicted"/>
<keyword evidence="3" id="KW-1185">Reference proteome</keyword>
<dbReference type="GO" id="GO:0045087">
    <property type="term" value="P:innate immune response"/>
    <property type="evidence" value="ECO:0007669"/>
    <property type="project" value="TreeGrafter"/>
</dbReference>
<dbReference type="AlphaFoldDB" id="G0M9K8"/>
<dbReference type="OrthoDB" id="5817028at2759"/>
<gene>
    <name evidence="2" type="ORF">CAEBREN_13263</name>
</gene>
<dbReference type="STRING" id="135651.G0M9K8"/>
<dbReference type="PANTHER" id="PTHR21447">
    <property type="entry name" value="RING-TYPE DOMAIN-CONTAINING PROTEIN-RELATED"/>
    <property type="match status" value="1"/>
</dbReference>
<dbReference type="HOGENOM" id="CLU_025156_0_0_1"/>